<keyword evidence="2" id="KW-1133">Transmembrane helix</keyword>
<dbReference type="RefSeq" id="WP_252663310.1">
    <property type="nucleotide sequence ID" value="NZ_CP098611.1"/>
</dbReference>
<dbReference type="EMBL" id="CP098611">
    <property type="protein sequence ID" value="USR91281.1"/>
    <property type="molecule type" value="Genomic_DNA"/>
</dbReference>
<evidence type="ECO:0000256" key="1">
    <source>
        <dbReference type="SAM" id="MobiDB-lite"/>
    </source>
</evidence>
<feature type="transmembrane region" description="Helical" evidence="2">
    <location>
        <begin position="62"/>
        <end position="81"/>
    </location>
</feature>
<keyword evidence="4" id="KW-1185">Reference proteome</keyword>
<evidence type="ECO:0000313" key="3">
    <source>
        <dbReference type="EMBL" id="USR91281.1"/>
    </source>
</evidence>
<feature type="transmembrane region" description="Helical" evidence="2">
    <location>
        <begin position="116"/>
        <end position="136"/>
    </location>
</feature>
<feature type="transmembrane region" description="Helical" evidence="2">
    <location>
        <begin position="430"/>
        <end position="451"/>
    </location>
</feature>
<reference evidence="3" key="1">
    <citation type="submission" date="2022-06" db="EMBL/GenBank/DDBJ databases">
        <title>Genome sequence of Phormidium yuhuli AB48 isolated from an industrial photobioreactor environment.</title>
        <authorList>
            <person name="Qiu Y."/>
            <person name="Noonan A.J.C."/>
            <person name="Dofher K."/>
            <person name="Koch M."/>
            <person name="Kieft B."/>
            <person name="Lin X."/>
            <person name="Ziels R.M."/>
            <person name="Hallam S.J."/>
        </authorList>
    </citation>
    <scope>NUCLEOTIDE SEQUENCE</scope>
    <source>
        <strain evidence="3">AB48</strain>
    </source>
</reference>
<feature type="transmembrane region" description="Helical" evidence="2">
    <location>
        <begin position="88"/>
        <end position="110"/>
    </location>
</feature>
<name>A0ABY5AR84_9CYAN</name>
<keyword evidence="2" id="KW-0472">Membrane</keyword>
<evidence type="ECO:0000313" key="4">
    <source>
        <dbReference type="Proteomes" id="UP001056708"/>
    </source>
</evidence>
<keyword evidence="2" id="KW-0812">Transmembrane</keyword>
<protein>
    <recommendedName>
        <fullName evidence="5">Membrane protein 6-pyruvoyl-tetrahydropterin synthase-related domain-containing protein</fullName>
    </recommendedName>
</protein>
<feature type="transmembrane region" description="Helical" evidence="2">
    <location>
        <begin position="258"/>
        <end position="278"/>
    </location>
</feature>
<feature type="compositionally biased region" description="Basic and acidic residues" evidence="1">
    <location>
        <begin position="184"/>
        <end position="195"/>
    </location>
</feature>
<sequence>MIRPWQSWLILSAVILIATAPMLERSYPITHSTHFNLSWALQYQYQFFAGQAYPRWLEFSNFGFGNATFVFYPPLCMVATLPFRALGLGLVGSLIASMALAMLVFGGGLYRYSDRLFPRWIAILVAALGILSPYFLVDIYQRGSLGEVWAIALLPWIILATENLVERVNSEPRPPVPTEANSNQDHDLDNDRDDSPESPTSWRERLKTGITLLNRPSLELIFSYSLLVLSHLPTLLLFTLVWLPFPPWIAAPGRRRKALIYCYGAVFLSFCLTAYYLIPVVLDGGSVQLRALYSSADYLPQNRLLWSGIWQLRPQLTQHWFDRGLIPLWGLFITVTLAAAMATGVITWGQRWWGKLRQPRHLHLQGYWLFASAVGLGMTTDLLGWLYERTYILQGIQFSWRWLALPSVYVPLLLGYWLSHSQGHQPQHPLRRGAMALMMGVWVMVILSQIIQGIVIAERAVYDPSNIAQFARLGQSKTVPETYTLPPGEPFLHWHWRRGQQLALVDVYEYRAKWVNLEMPPPNEYPLLIWQDGTEEGLVRDRWGLGERVFSAENTTVISQAVELRSLDYPAWFVRLDEGAWRRVDHTPDGRIQVWIPPGLHQVTVRYQGTFAEQFGLMVSRVTALLLLIRVFSNLILKHRSRFV</sequence>
<feature type="transmembrane region" description="Helical" evidence="2">
    <location>
        <begin position="367"/>
        <end position="387"/>
    </location>
</feature>
<evidence type="ECO:0008006" key="5">
    <source>
        <dbReference type="Google" id="ProtNLM"/>
    </source>
</evidence>
<evidence type="ECO:0000256" key="2">
    <source>
        <dbReference type="SAM" id="Phobius"/>
    </source>
</evidence>
<feature type="transmembrane region" description="Helical" evidence="2">
    <location>
        <begin position="221"/>
        <end position="246"/>
    </location>
</feature>
<accession>A0ABY5AR84</accession>
<feature type="transmembrane region" description="Helical" evidence="2">
    <location>
        <begin position="399"/>
        <end position="418"/>
    </location>
</feature>
<organism evidence="3 4">
    <name type="scientific">Phormidium yuhuli AB48</name>
    <dbReference type="NCBI Taxonomy" id="2940671"/>
    <lineage>
        <taxon>Bacteria</taxon>
        <taxon>Bacillati</taxon>
        <taxon>Cyanobacteriota</taxon>
        <taxon>Cyanophyceae</taxon>
        <taxon>Oscillatoriophycideae</taxon>
        <taxon>Oscillatoriales</taxon>
        <taxon>Oscillatoriaceae</taxon>
        <taxon>Phormidium</taxon>
        <taxon>Phormidium yuhuli</taxon>
    </lineage>
</organism>
<feature type="transmembrane region" description="Helical" evidence="2">
    <location>
        <begin position="326"/>
        <end position="346"/>
    </location>
</feature>
<dbReference type="Proteomes" id="UP001056708">
    <property type="component" value="Chromosome"/>
</dbReference>
<feature type="region of interest" description="Disordered" evidence="1">
    <location>
        <begin position="170"/>
        <end position="202"/>
    </location>
</feature>
<gene>
    <name evidence="3" type="ORF">NEA10_00625</name>
</gene>
<proteinExistence type="predicted"/>